<dbReference type="Pfam" id="PF05425">
    <property type="entry name" value="CopD"/>
    <property type="match status" value="1"/>
</dbReference>
<evidence type="ECO:0000256" key="3">
    <source>
        <dbReference type="ARBA" id="ARBA00022692"/>
    </source>
</evidence>
<keyword evidence="7" id="KW-0186">Copper</keyword>
<evidence type="ECO:0000259" key="11">
    <source>
        <dbReference type="Pfam" id="PF04234"/>
    </source>
</evidence>
<feature type="transmembrane region" description="Helical" evidence="10">
    <location>
        <begin position="263"/>
        <end position="286"/>
    </location>
</feature>
<evidence type="ECO:0000313" key="13">
    <source>
        <dbReference type="EMBL" id="NEK94414.1"/>
    </source>
</evidence>
<reference evidence="13 15" key="1">
    <citation type="submission" date="2020-01" db="EMBL/GenBank/DDBJ databases">
        <title>the WGS Modestobacter muralis CPCC 204518.</title>
        <authorList>
            <person name="Jiang Z."/>
        </authorList>
    </citation>
    <scope>NUCLEOTIDE SEQUENCE [LARGE SCALE GENOMIC DNA]</scope>
    <source>
        <strain evidence="13 15">DSM 100205</strain>
    </source>
</reference>
<evidence type="ECO:0000256" key="9">
    <source>
        <dbReference type="SAM" id="MobiDB-lite"/>
    </source>
</evidence>
<feature type="transmembrane region" description="Helical" evidence="10">
    <location>
        <begin position="339"/>
        <end position="356"/>
    </location>
</feature>
<reference evidence="14 16" key="2">
    <citation type="submission" date="2020-02" db="EMBL/GenBank/DDBJ databases">
        <title>The WGS of Modestobacter muralis DSM 100205.</title>
        <authorList>
            <person name="Jiang Z."/>
        </authorList>
    </citation>
    <scope>NUCLEOTIDE SEQUENCE [LARGE SCALE GENOMIC DNA]</scope>
    <source>
        <strain evidence="14 16">DSM 100205</strain>
    </source>
</reference>
<dbReference type="Gene3D" id="2.60.40.1220">
    <property type="match status" value="1"/>
</dbReference>
<dbReference type="GO" id="GO:0046688">
    <property type="term" value="P:response to copper ion"/>
    <property type="evidence" value="ECO:0007669"/>
    <property type="project" value="InterPro"/>
</dbReference>
<dbReference type="Pfam" id="PF04234">
    <property type="entry name" value="CopC"/>
    <property type="match status" value="1"/>
</dbReference>
<feature type="compositionally biased region" description="Basic residues" evidence="9">
    <location>
        <begin position="414"/>
        <end position="424"/>
    </location>
</feature>
<evidence type="ECO:0000313" key="14">
    <source>
        <dbReference type="EMBL" id="NEN51302.1"/>
    </source>
</evidence>
<dbReference type="InterPro" id="IPR014755">
    <property type="entry name" value="Cu-Rt/internalin_Ig-like"/>
</dbReference>
<keyword evidence="6 10" id="KW-1133">Transmembrane helix</keyword>
<dbReference type="GO" id="GO:0005507">
    <property type="term" value="F:copper ion binding"/>
    <property type="evidence" value="ECO:0007669"/>
    <property type="project" value="InterPro"/>
</dbReference>
<dbReference type="Pfam" id="PF05751">
    <property type="entry name" value="FixH"/>
    <property type="match status" value="1"/>
</dbReference>
<feature type="transmembrane region" description="Helical" evidence="10">
    <location>
        <begin position="468"/>
        <end position="486"/>
    </location>
</feature>
<evidence type="ECO:0000256" key="10">
    <source>
        <dbReference type="SAM" id="Phobius"/>
    </source>
</evidence>
<comment type="caution">
    <text evidence="13">The sequence shown here is derived from an EMBL/GenBank/DDBJ whole genome shotgun (WGS) entry which is preliminary data.</text>
</comment>
<dbReference type="InterPro" id="IPR032694">
    <property type="entry name" value="CopC/D"/>
</dbReference>
<dbReference type="EMBL" id="JAAGWH010000022">
    <property type="protein sequence ID" value="NEK94414.1"/>
    <property type="molecule type" value="Genomic_DNA"/>
</dbReference>
<dbReference type="Proteomes" id="UP000471152">
    <property type="component" value="Unassembled WGS sequence"/>
</dbReference>
<evidence type="ECO:0000256" key="5">
    <source>
        <dbReference type="ARBA" id="ARBA00022729"/>
    </source>
</evidence>
<dbReference type="PANTHER" id="PTHR34820:SF4">
    <property type="entry name" value="INNER MEMBRANE PROTEIN YEBZ"/>
    <property type="match status" value="1"/>
</dbReference>
<dbReference type="AlphaFoldDB" id="A0A6P0EWY7"/>
<evidence type="ECO:0000313" key="16">
    <source>
        <dbReference type="Proteomes" id="UP000471152"/>
    </source>
</evidence>
<dbReference type="InterPro" id="IPR007348">
    <property type="entry name" value="CopC_dom"/>
</dbReference>
<keyword evidence="15" id="KW-1185">Reference proteome</keyword>
<feature type="region of interest" description="Disordered" evidence="9">
    <location>
        <begin position="398"/>
        <end position="453"/>
    </location>
</feature>
<feature type="transmembrane region" description="Helical" evidence="10">
    <location>
        <begin position="232"/>
        <end position="251"/>
    </location>
</feature>
<feature type="domain" description="CopC" evidence="11">
    <location>
        <begin position="32"/>
        <end position="125"/>
    </location>
</feature>
<protein>
    <submittedName>
        <fullName evidence="13">Copper resistance protein CopC</fullName>
    </submittedName>
</protein>
<dbReference type="InterPro" id="IPR008457">
    <property type="entry name" value="Cu-R_CopD_dom"/>
</dbReference>
<keyword evidence="5" id="KW-0732">Signal</keyword>
<evidence type="ECO:0000256" key="1">
    <source>
        <dbReference type="ARBA" id="ARBA00004651"/>
    </source>
</evidence>
<keyword evidence="3 10" id="KW-0812">Transmembrane</keyword>
<feature type="transmembrane region" description="Helical" evidence="10">
    <location>
        <begin position="368"/>
        <end position="390"/>
    </location>
</feature>
<name>A0A6P0EWY7_9ACTN</name>
<dbReference type="GO" id="GO:0005886">
    <property type="term" value="C:plasma membrane"/>
    <property type="evidence" value="ECO:0007669"/>
    <property type="project" value="UniProtKB-SubCell"/>
</dbReference>
<evidence type="ECO:0000259" key="12">
    <source>
        <dbReference type="Pfam" id="PF05425"/>
    </source>
</evidence>
<sequence>MRRSAAVLLLLCALVGIGVGLDVVTARAASAHAALTTTTPADGARVETAPAEVSLDFNEGVSLGAGYARVLDGAGERVDSGAAEVRDGTLTVPLRPGLPDAGYVVTWRVVSADSHPISGAFFFVVGDGEPVAASSVGSGDDADPLVAVALPLTRSVGYLGLVLGLGVPLALATVWPGGWSVRLMRRLTLAGLATVAVAAGLLVLLQGPYASGSGLGSLLDGALLDSTLDSDYGKTVLLRAALAVALAVVLTRSWRGDRAPERSLLAVPAVVAALLVVSVAAVGHAVAGSLPLLAVAATAVHVAAMSAWLGGLVALFAGALRAATPAGELAAALPRWSRLAAGYVAALVLTGLWQSLREVSSFTALTSTTYGWVLVAKLALVALVLVAALVSRDVVQQGSRHRGGGRQGGGRQGSGRRRPPRRVVAHAFAATPPPSVHGTADHEPTDGPADAEPPIVRMAAPGVLRRSVLVELAGAVVVLALSAVLVGTPPASAAVAGSVEVTVPLQSAAAADGNGSVQVTLDPASPGPAVLHVYLLDAAGQLTQPRQISVGLSEPARQIGPLDVDLAAAGPGHYIGAPVLPTAGTWTLTVTVRLDEFTAVTASTVFPVR</sequence>
<comment type="subcellular location">
    <subcellularLocation>
        <location evidence="1">Cell membrane</location>
        <topology evidence="1">Multi-pass membrane protein</topology>
    </subcellularLocation>
</comment>
<dbReference type="PANTHER" id="PTHR34820">
    <property type="entry name" value="INNER MEMBRANE PROTEIN YEBZ"/>
    <property type="match status" value="1"/>
</dbReference>
<feature type="transmembrane region" description="Helical" evidence="10">
    <location>
        <begin position="187"/>
        <end position="212"/>
    </location>
</feature>
<dbReference type="Proteomes" id="UP000468828">
    <property type="component" value="Unassembled WGS sequence"/>
</dbReference>
<dbReference type="GO" id="GO:0042597">
    <property type="term" value="C:periplasmic space"/>
    <property type="evidence" value="ECO:0007669"/>
    <property type="project" value="InterPro"/>
</dbReference>
<evidence type="ECO:0000313" key="15">
    <source>
        <dbReference type="Proteomes" id="UP000468828"/>
    </source>
</evidence>
<feature type="transmembrane region" description="Helical" evidence="10">
    <location>
        <begin position="292"/>
        <end position="318"/>
    </location>
</feature>
<proteinExistence type="predicted"/>
<evidence type="ECO:0000256" key="7">
    <source>
        <dbReference type="ARBA" id="ARBA00023008"/>
    </source>
</evidence>
<keyword evidence="2" id="KW-1003">Cell membrane</keyword>
<evidence type="ECO:0000256" key="4">
    <source>
        <dbReference type="ARBA" id="ARBA00022723"/>
    </source>
</evidence>
<dbReference type="GO" id="GO:0006825">
    <property type="term" value="P:copper ion transport"/>
    <property type="evidence" value="ECO:0007669"/>
    <property type="project" value="InterPro"/>
</dbReference>
<gene>
    <name evidence="14" type="ORF">G3R41_10205</name>
    <name evidence="13" type="ORF">GCU67_09550</name>
</gene>
<dbReference type="InterPro" id="IPR014756">
    <property type="entry name" value="Ig_E-set"/>
</dbReference>
<dbReference type="EMBL" id="JAAGWB010000024">
    <property type="protein sequence ID" value="NEN51302.1"/>
    <property type="molecule type" value="Genomic_DNA"/>
</dbReference>
<evidence type="ECO:0000256" key="6">
    <source>
        <dbReference type="ARBA" id="ARBA00022989"/>
    </source>
</evidence>
<keyword evidence="8 10" id="KW-0472">Membrane</keyword>
<dbReference type="SUPFAM" id="SSF81296">
    <property type="entry name" value="E set domains"/>
    <property type="match status" value="1"/>
</dbReference>
<evidence type="ECO:0000256" key="8">
    <source>
        <dbReference type="ARBA" id="ARBA00023136"/>
    </source>
</evidence>
<feature type="transmembrane region" description="Helical" evidence="10">
    <location>
        <begin position="156"/>
        <end position="175"/>
    </location>
</feature>
<dbReference type="RefSeq" id="WP_163610993.1">
    <property type="nucleotide sequence ID" value="NZ_JAAGWB010000024.1"/>
</dbReference>
<organism evidence="13 15">
    <name type="scientific">Modestobacter muralis</name>
    <dbReference type="NCBI Taxonomy" id="1608614"/>
    <lineage>
        <taxon>Bacteria</taxon>
        <taxon>Bacillati</taxon>
        <taxon>Actinomycetota</taxon>
        <taxon>Actinomycetes</taxon>
        <taxon>Geodermatophilales</taxon>
        <taxon>Geodermatophilaceae</taxon>
        <taxon>Modestobacter</taxon>
    </lineage>
</organism>
<accession>A0A6P0EWY7</accession>
<feature type="domain" description="Copper resistance protein D" evidence="12">
    <location>
        <begin position="331"/>
        <end position="412"/>
    </location>
</feature>
<dbReference type="InterPro" id="IPR008620">
    <property type="entry name" value="FixH"/>
</dbReference>
<keyword evidence="4" id="KW-0479">Metal-binding</keyword>
<evidence type="ECO:0000256" key="2">
    <source>
        <dbReference type="ARBA" id="ARBA00022475"/>
    </source>
</evidence>